<dbReference type="EMBL" id="JAIMBW010000001">
    <property type="protein sequence ID" value="MBY4894505.1"/>
    <property type="molecule type" value="Genomic_DNA"/>
</dbReference>
<proteinExistence type="predicted"/>
<dbReference type="InterPro" id="IPR003439">
    <property type="entry name" value="ABC_transporter-like_ATP-bd"/>
</dbReference>
<accession>A0A975YFA4</accession>
<dbReference type="InterPro" id="IPR027417">
    <property type="entry name" value="P-loop_NTPase"/>
</dbReference>
<dbReference type="GO" id="GO:0016887">
    <property type="term" value="F:ATP hydrolysis activity"/>
    <property type="evidence" value="ECO:0007669"/>
    <property type="project" value="InterPro"/>
</dbReference>
<keyword evidence="3" id="KW-0547">Nucleotide-binding</keyword>
<feature type="transmembrane region" description="Helical" evidence="7">
    <location>
        <begin position="243"/>
        <end position="261"/>
    </location>
</feature>
<dbReference type="NCBIfam" id="TIGR01842">
    <property type="entry name" value="type_I_sec_PrtD"/>
    <property type="match status" value="1"/>
</dbReference>
<dbReference type="InterPro" id="IPR003593">
    <property type="entry name" value="AAA+_ATPase"/>
</dbReference>
<dbReference type="PROSITE" id="PS50929">
    <property type="entry name" value="ABC_TM1F"/>
    <property type="match status" value="1"/>
</dbReference>
<evidence type="ECO:0000256" key="5">
    <source>
        <dbReference type="ARBA" id="ARBA00022989"/>
    </source>
</evidence>
<dbReference type="GO" id="GO:0030253">
    <property type="term" value="P:protein secretion by the type I secretion system"/>
    <property type="evidence" value="ECO:0007669"/>
    <property type="project" value="InterPro"/>
</dbReference>
<evidence type="ECO:0000313" key="10">
    <source>
        <dbReference type="EMBL" id="QXL87156.1"/>
    </source>
</evidence>
<evidence type="ECO:0000259" key="9">
    <source>
        <dbReference type="PROSITE" id="PS50929"/>
    </source>
</evidence>
<dbReference type="GO" id="GO:0005524">
    <property type="term" value="F:ATP binding"/>
    <property type="evidence" value="ECO:0007669"/>
    <property type="project" value="UniProtKB-KW"/>
</dbReference>
<dbReference type="GO" id="GO:0005886">
    <property type="term" value="C:plasma membrane"/>
    <property type="evidence" value="ECO:0007669"/>
    <property type="project" value="UniProtKB-SubCell"/>
</dbReference>
<dbReference type="PROSITE" id="PS50893">
    <property type="entry name" value="ABC_TRANSPORTER_2"/>
    <property type="match status" value="1"/>
</dbReference>
<feature type="domain" description="ABC transporter" evidence="8">
    <location>
        <begin position="327"/>
        <end position="563"/>
    </location>
</feature>
<evidence type="ECO:0000259" key="8">
    <source>
        <dbReference type="PROSITE" id="PS50893"/>
    </source>
</evidence>
<evidence type="ECO:0000256" key="2">
    <source>
        <dbReference type="ARBA" id="ARBA00022692"/>
    </source>
</evidence>
<dbReference type="GO" id="GO:0140359">
    <property type="term" value="F:ABC-type transporter activity"/>
    <property type="evidence" value="ECO:0007669"/>
    <property type="project" value="InterPro"/>
</dbReference>
<keyword evidence="5 7" id="KW-1133">Transmembrane helix</keyword>
<dbReference type="SMART" id="SM00382">
    <property type="entry name" value="AAA"/>
    <property type="match status" value="1"/>
</dbReference>
<dbReference type="PANTHER" id="PTHR24221">
    <property type="entry name" value="ATP-BINDING CASSETTE SUB-FAMILY B"/>
    <property type="match status" value="1"/>
</dbReference>
<dbReference type="PANTHER" id="PTHR24221:SF248">
    <property type="entry name" value="ABC TRANSPORTER TRANSMEMBRANE REGION"/>
    <property type="match status" value="1"/>
</dbReference>
<gene>
    <name evidence="10" type="ORF">KUL25_17240</name>
</gene>
<dbReference type="InterPro" id="IPR036640">
    <property type="entry name" value="ABC1_TM_sf"/>
</dbReference>
<keyword evidence="11" id="KW-1185">Reference proteome</keyword>
<sequence length="574" mass="61440">MRTIAKDELAEFRRRNAWILWSVALFSLFVNLLMLTGPLYMLQVYERVLGSGSEETLLALSVLVAFLFAMMGILDYARARVAARFGARLQEAFDGRVFRAALDRAQRTGQAQTALGDLASVQRVMSSPVFMAVFDLPFTPLFIVAIFSFHGWLGWMALGAAGVLILVTLFNRITTAGPLAEAAETSRAADRMAGEMQSSAEVIRSLGMQGTAFTRWHRQRARALDVSMRVADRAGGYATLSKTLRLFLQSAILGLAALLVLRGELRAGAMIAGSILMGRALAPIDLAIGQWPMIQEALRGWTRLRELLLSEGQEPERLALPRPKAALEVAGLTIAPPGEKKPSLRGVSFRLEPGEALGIIGPSGSGKSTLARAITGVWPIAGGSIRLDRATLDQYDPDALGKLIGYLPQSVSLFDGSVAENIARLDPNPSGEAVTSAAVAAAADTMIRELPQGYDTQVSGLGPRLSGGQVQRVGLARALYGDPVLLVLDEPNSALDHEGSEALNLAVQRMKAAGNSVLIMAHRPNAIQQCDKLLVLKNGVVQAFGPRDEVLAKVLQNSADVQRVTSAKAAGDLT</sequence>
<protein>
    <submittedName>
        <fullName evidence="10">Type I secretion system permease/ATPase</fullName>
    </submittedName>
</protein>
<dbReference type="GO" id="GO:0030256">
    <property type="term" value="C:type I protein secretion system complex"/>
    <property type="evidence" value="ECO:0007669"/>
    <property type="project" value="InterPro"/>
</dbReference>
<evidence type="ECO:0000256" key="1">
    <source>
        <dbReference type="ARBA" id="ARBA00004651"/>
    </source>
</evidence>
<dbReference type="Pfam" id="PF00664">
    <property type="entry name" value="ABC_membrane"/>
    <property type="match status" value="1"/>
</dbReference>
<dbReference type="EMBL" id="CP078073">
    <property type="protein sequence ID" value="QXL87156.1"/>
    <property type="molecule type" value="Genomic_DNA"/>
</dbReference>
<keyword evidence="2 7" id="KW-0812">Transmembrane</keyword>
<feature type="transmembrane region" description="Helical" evidence="7">
    <location>
        <begin position="129"/>
        <end position="147"/>
    </location>
</feature>
<dbReference type="Gene3D" id="1.20.1560.10">
    <property type="entry name" value="ABC transporter type 1, transmembrane domain"/>
    <property type="match status" value="1"/>
</dbReference>
<dbReference type="Proteomes" id="UP000693972">
    <property type="component" value="Unassembled WGS sequence"/>
</dbReference>
<dbReference type="RefSeq" id="WP_257894066.1">
    <property type="nucleotide sequence ID" value="NZ_JAIMBW010000001.1"/>
</dbReference>
<organism evidence="10">
    <name type="scientific">Gymnodinialimonas phycosphaerae</name>
    <dbReference type="NCBI Taxonomy" id="2841589"/>
    <lineage>
        <taxon>Bacteria</taxon>
        <taxon>Pseudomonadati</taxon>
        <taxon>Pseudomonadota</taxon>
        <taxon>Alphaproteobacteria</taxon>
        <taxon>Rhodobacterales</taxon>
        <taxon>Paracoccaceae</taxon>
        <taxon>Gymnodinialimonas</taxon>
    </lineage>
</organism>
<dbReference type="SUPFAM" id="SSF90123">
    <property type="entry name" value="ABC transporter transmembrane region"/>
    <property type="match status" value="1"/>
</dbReference>
<comment type="subcellular location">
    <subcellularLocation>
        <location evidence="1">Cell membrane</location>
        <topology evidence="1">Multi-pass membrane protein</topology>
    </subcellularLocation>
</comment>
<feature type="transmembrane region" description="Helical" evidence="7">
    <location>
        <begin position="57"/>
        <end position="77"/>
    </location>
</feature>
<evidence type="ECO:0000256" key="7">
    <source>
        <dbReference type="SAM" id="Phobius"/>
    </source>
</evidence>
<dbReference type="AlphaFoldDB" id="A0A975YFA4"/>
<dbReference type="GO" id="GO:0034040">
    <property type="term" value="F:ATPase-coupled lipid transmembrane transporter activity"/>
    <property type="evidence" value="ECO:0007669"/>
    <property type="project" value="TreeGrafter"/>
</dbReference>
<feature type="domain" description="ABC transmembrane type-1" evidence="9">
    <location>
        <begin position="23"/>
        <end position="296"/>
    </location>
</feature>
<feature type="transmembrane region" description="Helical" evidence="7">
    <location>
        <begin position="153"/>
        <end position="170"/>
    </location>
</feature>
<evidence type="ECO:0000256" key="6">
    <source>
        <dbReference type="ARBA" id="ARBA00023136"/>
    </source>
</evidence>
<evidence type="ECO:0000313" key="11">
    <source>
        <dbReference type="Proteomes" id="UP000693972"/>
    </source>
</evidence>
<dbReference type="Gene3D" id="3.40.50.300">
    <property type="entry name" value="P-loop containing nucleotide triphosphate hydrolases"/>
    <property type="match status" value="1"/>
</dbReference>
<keyword evidence="6 7" id="KW-0472">Membrane</keyword>
<feature type="transmembrane region" description="Helical" evidence="7">
    <location>
        <begin position="20"/>
        <end position="45"/>
    </location>
</feature>
<name>A0A975YFA4_9RHOB</name>
<evidence type="ECO:0000256" key="4">
    <source>
        <dbReference type="ARBA" id="ARBA00022840"/>
    </source>
</evidence>
<dbReference type="Pfam" id="PF00005">
    <property type="entry name" value="ABC_tran"/>
    <property type="match status" value="1"/>
</dbReference>
<reference evidence="10 11" key="1">
    <citation type="submission" date="2021-07" db="EMBL/GenBank/DDBJ databases">
        <title>Karlodiniumbacter phycospheric gen. nov., sp. nov., a phycosphere bacterium isolated from karlodinium veneficum.</title>
        <authorList>
            <person name="Peng Y."/>
            <person name="Jiang L."/>
            <person name="Lee J."/>
        </authorList>
    </citation>
    <scope>NUCLEOTIDE SEQUENCE</scope>
    <source>
        <strain evidence="10 11">N5</strain>
    </source>
</reference>
<keyword evidence="4" id="KW-0067">ATP-binding</keyword>
<dbReference type="InterPro" id="IPR010128">
    <property type="entry name" value="ATPase_T1SS_PrtD-like"/>
</dbReference>
<dbReference type="InterPro" id="IPR039421">
    <property type="entry name" value="Type_1_exporter"/>
</dbReference>
<dbReference type="InterPro" id="IPR011527">
    <property type="entry name" value="ABC1_TM_dom"/>
</dbReference>
<evidence type="ECO:0000256" key="3">
    <source>
        <dbReference type="ARBA" id="ARBA00022741"/>
    </source>
</evidence>
<dbReference type="SUPFAM" id="SSF52540">
    <property type="entry name" value="P-loop containing nucleoside triphosphate hydrolases"/>
    <property type="match status" value="1"/>
</dbReference>